<sequence length="382" mass="39915">MIYLDHNATTPVHPDVVEALLPFLTEKFGNPSSIHWAGRAVKGAVEEARERVAHLVGCEPGEVVFTASGTEADNMAIKGVAAALADRGNHIVATRVEHPAVVNALLHLERLGCTVTWLDVDGDGVLDPDRLEGAITDRTILVCAMAANNETGVLFPLREIGAIAARRKVYLHCDAVQAAGKISLGFRESGIALLALSGHKLNAPKGVGALVIRRGVKCHPLIHGGAQERNRRGGTENVAGIVAFGAACEIAAATMAGEMARLKRLRDRLEEGILALVPGARVNGSRERRLPTTTNISFAGVEADSLLMALDLAGIAASSGSACSSGTLKLSPVLAAMGIAPEVARGSVRFSLGRGNTEGEIDRVLEVLPGIVARMRRGGDGS</sequence>
<evidence type="ECO:0000313" key="12">
    <source>
        <dbReference type="EMBL" id="AJE02611.1"/>
    </source>
</evidence>
<evidence type="ECO:0000256" key="3">
    <source>
        <dbReference type="ARBA" id="ARBA00006490"/>
    </source>
</evidence>
<evidence type="ECO:0000256" key="5">
    <source>
        <dbReference type="ARBA" id="ARBA00022679"/>
    </source>
</evidence>
<evidence type="ECO:0000256" key="4">
    <source>
        <dbReference type="ARBA" id="ARBA00012239"/>
    </source>
</evidence>
<evidence type="ECO:0000256" key="1">
    <source>
        <dbReference type="ARBA" id="ARBA00001933"/>
    </source>
</evidence>
<dbReference type="PIRSF" id="PIRSF005572">
    <property type="entry name" value="NifS"/>
    <property type="match status" value="1"/>
</dbReference>
<dbReference type="STRING" id="345632.GPICK_03805"/>
<comment type="similarity">
    <text evidence="3">Belongs to the class-V pyridoxal-phosphate-dependent aminotransferase family. NifS/IscS subfamily.</text>
</comment>
<keyword evidence="13" id="KW-1185">Reference proteome</keyword>
<evidence type="ECO:0000259" key="11">
    <source>
        <dbReference type="Pfam" id="PF00266"/>
    </source>
</evidence>
<dbReference type="EC" id="2.8.1.7" evidence="4"/>
<dbReference type="Gene3D" id="3.90.1150.10">
    <property type="entry name" value="Aspartate Aminotransferase, domain 1"/>
    <property type="match status" value="1"/>
</dbReference>
<dbReference type="HOGENOM" id="CLU_003433_0_0_7"/>
<protein>
    <recommendedName>
        <fullName evidence="4">cysteine desulfurase</fullName>
        <ecNumber evidence="4">2.8.1.7</ecNumber>
    </recommendedName>
</protein>
<dbReference type="SUPFAM" id="SSF53383">
    <property type="entry name" value="PLP-dependent transferases"/>
    <property type="match status" value="1"/>
</dbReference>
<keyword evidence="5" id="KW-0808">Transferase</keyword>
<dbReference type="PANTHER" id="PTHR11601:SF34">
    <property type="entry name" value="CYSTEINE DESULFURASE"/>
    <property type="match status" value="1"/>
</dbReference>
<name>A0A0B5BEW5_9BACT</name>
<dbReference type="KEGG" id="gpi:GPICK_03805"/>
<keyword evidence="7" id="KW-0663">Pyridoxal phosphate</keyword>
<keyword evidence="9" id="KW-0411">Iron-sulfur</keyword>
<evidence type="ECO:0000256" key="9">
    <source>
        <dbReference type="ARBA" id="ARBA00023014"/>
    </source>
</evidence>
<dbReference type="OrthoDB" id="9808002at2"/>
<proteinExistence type="inferred from homology"/>
<evidence type="ECO:0000256" key="2">
    <source>
        <dbReference type="ARBA" id="ARBA00003120"/>
    </source>
</evidence>
<reference evidence="12 13" key="1">
    <citation type="journal article" date="2015" name="Genome Announc.">
        <title>Complete Genome of Geobacter pickeringii G13T, a Metal-Reducing Isolate from Sedimentary Kaolin Deposits.</title>
        <authorList>
            <person name="Badalamenti J.P."/>
            <person name="Bond D.R."/>
        </authorList>
    </citation>
    <scope>NUCLEOTIDE SEQUENCE [LARGE SCALE GENOMIC DNA]</scope>
    <source>
        <strain evidence="12 13">G13</strain>
    </source>
</reference>
<gene>
    <name evidence="12" type="ORF">GPICK_03805</name>
</gene>
<comment type="function">
    <text evidence="2">Catalyzes the removal of elemental sulfur atoms from cysteine to produce alanine. Seems to participate in the biosynthesis of the nitrogenase metalloclusters by providing the inorganic sulfur required for the Fe-S core formation.</text>
</comment>
<dbReference type="Gene3D" id="1.10.260.50">
    <property type="match status" value="1"/>
</dbReference>
<dbReference type="InterPro" id="IPR015424">
    <property type="entry name" value="PyrdxlP-dep_Trfase"/>
</dbReference>
<dbReference type="Gene3D" id="3.40.640.10">
    <property type="entry name" value="Type I PLP-dependent aspartate aminotransferase-like (Major domain)"/>
    <property type="match status" value="1"/>
</dbReference>
<dbReference type="AlphaFoldDB" id="A0A0B5BEW5"/>
<dbReference type="Pfam" id="PF00266">
    <property type="entry name" value="Aminotran_5"/>
    <property type="match status" value="1"/>
</dbReference>
<dbReference type="PANTHER" id="PTHR11601">
    <property type="entry name" value="CYSTEINE DESULFURYLASE FAMILY MEMBER"/>
    <property type="match status" value="1"/>
</dbReference>
<dbReference type="EMBL" id="CP009788">
    <property type="protein sequence ID" value="AJE02611.1"/>
    <property type="molecule type" value="Genomic_DNA"/>
</dbReference>
<evidence type="ECO:0000313" key="13">
    <source>
        <dbReference type="Proteomes" id="UP000057609"/>
    </source>
</evidence>
<dbReference type="GO" id="GO:0046872">
    <property type="term" value="F:metal ion binding"/>
    <property type="evidence" value="ECO:0007669"/>
    <property type="project" value="UniProtKB-KW"/>
</dbReference>
<dbReference type="InterPro" id="IPR015422">
    <property type="entry name" value="PyrdxlP-dep_Trfase_small"/>
</dbReference>
<dbReference type="RefSeq" id="WP_039740644.1">
    <property type="nucleotide sequence ID" value="NZ_CP009788.1"/>
</dbReference>
<dbReference type="InterPro" id="IPR016454">
    <property type="entry name" value="Cysteine_dSase"/>
</dbReference>
<dbReference type="GO" id="GO:0051536">
    <property type="term" value="F:iron-sulfur cluster binding"/>
    <property type="evidence" value="ECO:0007669"/>
    <property type="project" value="UniProtKB-KW"/>
</dbReference>
<feature type="domain" description="Aminotransferase class V" evidence="11">
    <location>
        <begin position="2"/>
        <end position="364"/>
    </location>
</feature>
<keyword evidence="8" id="KW-0408">Iron</keyword>
<evidence type="ECO:0000256" key="8">
    <source>
        <dbReference type="ARBA" id="ARBA00023004"/>
    </source>
</evidence>
<evidence type="ECO:0000256" key="10">
    <source>
        <dbReference type="ARBA" id="ARBA00050776"/>
    </source>
</evidence>
<dbReference type="Proteomes" id="UP000057609">
    <property type="component" value="Chromosome"/>
</dbReference>
<organism evidence="12 13">
    <name type="scientific">Geobacter pickeringii</name>
    <dbReference type="NCBI Taxonomy" id="345632"/>
    <lineage>
        <taxon>Bacteria</taxon>
        <taxon>Pseudomonadati</taxon>
        <taxon>Thermodesulfobacteriota</taxon>
        <taxon>Desulfuromonadia</taxon>
        <taxon>Geobacterales</taxon>
        <taxon>Geobacteraceae</taxon>
        <taxon>Geobacter</taxon>
    </lineage>
</organism>
<keyword evidence="6" id="KW-0479">Metal-binding</keyword>
<evidence type="ECO:0000256" key="6">
    <source>
        <dbReference type="ARBA" id="ARBA00022723"/>
    </source>
</evidence>
<comment type="catalytic activity">
    <reaction evidence="10">
        <text>(sulfur carrier)-H + L-cysteine = (sulfur carrier)-SH + L-alanine</text>
        <dbReference type="Rhea" id="RHEA:43892"/>
        <dbReference type="Rhea" id="RHEA-COMP:14737"/>
        <dbReference type="Rhea" id="RHEA-COMP:14739"/>
        <dbReference type="ChEBI" id="CHEBI:29917"/>
        <dbReference type="ChEBI" id="CHEBI:35235"/>
        <dbReference type="ChEBI" id="CHEBI:57972"/>
        <dbReference type="ChEBI" id="CHEBI:64428"/>
        <dbReference type="EC" id="2.8.1.7"/>
    </reaction>
</comment>
<comment type="cofactor">
    <cofactor evidence="1">
        <name>pyridoxal 5'-phosphate</name>
        <dbReference type="ChEBI" id="CHEBI:597326"/>
    </cofactor>
</comment>
<dbReference type="InterPro" id="IPR015421">
    <property type="entry name" value="PyrdxlP-dep_Trfase_major"/>
</dbReference>
<dbReference type="GO" id="GO:0031071">
    <property type="term" value="F:cysteine desulfurase activity"/>
    <property type="evidence" value="ECO:0007669"/>
    <property type="project" value="UniProtKB-EC"/>
</dbReference>
<dbReference type="InterPro" id="IPR000192">
    <property type="entry name" value="Aminotrans_V_dom"/>
</dbReference>
<accession>A0A0B5BEW5</accession>
<dbReference type="FunFam" id="3.40.640.10:FF:000084">
    <property type="entry name" value="IscS-like cysteine desulfurase"/>
    <property type="match status" value="1"/>
</dbReference>
<evidence type="ECO:0000256" key="7">
    <source>
        <dbReference type="ARBA" id="ARBA00022898"/>
    </source>
</evidence>